<organism evidence="2 3">
    <name type="scientific">Panagrolaimus superbus</name>
    <dbReference type="NCBI Taxonomy" id="310955"/>
    <lineage>
        <taxon>Eukaryota</taxon>
        <taxon>Metazoa</taxon>
        <taxon>Ecdysozoa</taxon>
        <taxon>Nematoda</taxon>
        <taxon>Chromadorea</taxon>
        <taxon>Rhabditida</taxon>
        <taxon>Tylenchina</taxon>
        <taxon>Panagrolaimomorpha</taxon>
        <taxon>Panagrolaimoidea</taxon>
        <taxon>Panagrolaimidae</taxon>
        <taxon>Panagrolaimus</taxon>
    </lineage>
</organism>
<dbReference type="WBParaSite" id="PSU_v2.g6293.t1">
    <property type="protein sequence ID" value="PSU_v2.g6293.t1"/>
    <property type="gene ID" value="PSU_v2.g6293"/>
</dbReference>
<protein>
    <submittedName>
        <fullName evidence="3">Uncharacterized protein</fullName>
    </submittedName>
</protein>
<proteinExistence type="predicted"/>
<reference evidence="3" key="1">
    <citation type="submission" date="2022-11" db="UniProtKB">
        <authorList>
            <consortium name="WormBaseParasite"/>
        </authorList>
    </citation>
    <scope>IDENTIFICATION</scope>
</reference>
<feature type="region of interest" description="Disordered" evidence="1">
    <location>
        <begin position="1"/>
        <end position="36"/>
    </location>
</feature>
<keyword evidence="2" id="KW-1185">Reference proteome</keyword>
<evidence type="ECO:0000313" key="2">
    <source>
        <dbReference type="Proteomes" id="UP000887577"/>
    </source>
</evidence>
<evidence type="ECO:0000313" key="3">
    <source>
        <dbReference type="WBParaSite" id="PSU_v2.g6293.t1"/>
    </source>
</evidence>
<sequence>MLLVNQSAPAESKNADEEAADVPSPNAVPEEPHPLAAGFKKCGAPQEAIDALTAPKIPCNGWLKDAHWASECDCSSSNVSEHGCYASEDGPISNFHADADPILNILDGLERVHAACATSEVVRMVFRYNQVIIKMDTREAVCIPSGVTHLADFLKVAKAASRLALVFATTRDDVINADPRLWTDFTSNTSLIAISGTLHPIELWRLIKCVKNPAYLNVLNQKFLNNASLVDFARFLEPNITHFMFDTRYTCNSSLIENVMALYGDLFMRQRGNRPCFKKLLLIVTDFCNRRALQTQLCRLCEMLLDGEDCSATILTTMPGDNALVDTLVIQGFKRGRGGYLQTLDHKYEKYDHWVSSSNGKTVVIGFRDPRVAPIPEDYGVPL</sequence>
<accession>A0A914Z324</accession>
<evidence type="ECO:0000256" key="1">
    <source>
        <dbReference type="SAM" id="MobiDB-lite"/>
    </source>
</evidence>
<dbReference type="Proteomes" id="UP000887577">
    <property type="component" value="Unplaced"/>
</dbReference>
<name>A0A914Z324_9BILA</name>
<dbReference type="AlphaFoldDB" id="A0A914Z324"/>